<keyword evidence="2" id="KW-1185">Reference proteome</keyword>
<accession>A0A4R8MA83</accession>
<evidence type="ECO:0000313" key="2">
    <source>
        <dbReference type="Proteomes" id="UP000294824"/>
    </source>
</evidence>
<sequence length="204" mass="24270">MKSEIISKIIELGGTFVKGNSLLENIKGIEFNHPLYPHESWGEELYGVDEFYDNHKSLYRKNKDEFYNNLISHFFSNHELPYGQSFFRKRLFTPLTKGTKDYEEWIDIFEDNEMTDLDEIKKVVGIEKLEFMEIIYSYGFPDGYYVCLSDPNKDNPTVFGTDHEVYFQEITNEGTLEDFLNQFYTKEEFIDLVQNYIENEKTDK</sequence>
<name>A0A4R8MA83_9FLAO</name>
<dbReference type="AlphaFoldDB" id="A0A4R8MA83"/>
<evidence type="ECO:0000313" key="1">
    <source>
        <dbReference type="EMBL" id="TDY61007.1"/>
    </source>
</evidence>
<comment type="caution">
    <text evidence="1">The sequence shown here is derived from an EMBL/GenBank/DDBJ whole genome shotgun (WGS) entry which is preliminary data.</text>
</comment>
<dbReference type="RefSeq" id="WP_133968454.1">
    <property type="nucleotide sequence ID" value="NZ_SORL01000010.1"/>
</dbReference>
<protein>
    <submittedName>
        <fullName evidence="1">Uncharacterized protein</fullName>
    </submittedName>
</protein>
<organism evidence="1 2">
    <name type="scientific">Algibacter lectus</name>
    <dbReference type="NCBI Taxonomy" id="221126"/>
    <lineage>
        <taxon>Bacteria</taxon>
        <taxon>Pseudomonadati</taxon>
        <taxon>Bacteroidota</taxon>
        <taxon>Flavobacteriia</taxon>
        <taxon>Flavobacteriales</taxon>
        <taxon>Flavobacteriaceae</taxon>
        <taxon>Algibacter</taxon>
    </lineage>
</organism>
<dbReference type="Proteomes" id="UP000294824">
    <property type="component" value="Unassembled WGS sequence"/>
</dbReference>
<proteinExistence type="predicted"/>
<dbReference type="EMBL" id="SORL01000010">
    <property type="protein sequence ID" value="TDY61007.1"/>
    <property type="molecule type" value="Genomic_DNA"/>
</dbReference>
<gene>
    <name evidence="1" type="ORF">DFQ06_3016</name>
</gene>
<reference evidence="1 2" key="1">
    <citation type="submission" date="2019-03" db="EMBL/GenBank/DDBJ databases">
        <title>Genomic Encyclopedia of Type Strains, Phase III (KMG-III): the genomes of soil and plant-associated and newly described type strains.</title>
        <authorList>
            <person name="Whitman W."/>
        </authorList>
    </citation>
    <scope>NUCLEOTIDE SEQUENCE [LARGE SCALE GENOMIC DNA]</scope>
    <source>
        <strain evidence="1 2">CECT 8301</strain>
    </source>
</reference>